<dbReference type="GO" id="GO:0016853">
    <property type="term" value="F:isomerase activity"/>
    <property type="evidence" value="ECO:0007669"/>
    <property type="project" value="UniProtKB-ARBA"/>
</dbReference>
<dbReference type="InterPro" id="IPR011234">
    <property type="entry name" value="Fumarylacetoacetase-like_C"/>
</dbReference>
<comment type="similarity">
    <text evidence="2">Belongs to the FAH family.</text>
</comment>
<dbReference type="PANTHER" id="PTHR42796:SF4">
    <property type="entry name" value="FUMARYLACETOACETATE HYDROLASE DOMAIN-CONTAINING PROTEIN 2A"/>
    <property type="match status" value="1"/>
</dbReference>
<organism evidence="6 7">
    <name type="scientific">Caballeronia udeis</name>
    <dbReference type="NCBI Taxonomy" id="1232866"/>
    <lineage>
        <taxon>Bacteria</taxon>
        <taxon>Pseudomonadati</taxon>
        <taxon>Pseudomonadota</taxon>
        <taxon>Betaproteobacteria</taxon>
        <taxon>Burkholderiales</taxon>
        <taxon>Burkholderiaceae</taxon>
        <taxon>Caballeronia</taxon>
    </lineage>
</organism>
<name>A0A158JQ44_9BURK</name>
<proteinExistence type="inferred from homology"/>
<dbReference type="PANTHER" id="PTHR42796">
    <property type="entry name" value="FUMARYLACETOACETATE HYDROLASE DOMAIN-CONTAINING PROTEIN 2A-RELATED"/>
    <property type="match status" value="1"/>
</dbReference>
<dbReference type="Pfam" id="PF01557">
    <property type="entry name" value="FAA_hydrolase"/>
    <property type="match status" value="1"/>
</dbReference>
<dbReference type="GO" id="GO:0016787">
    <property type="term" value="F:hydrolase activity"/>
    <property type="evidence" value="ECO:0007669"/>
    <property type="project" value="UniProtKB-KW"/>
</dbReference>
<evidence type="ECO:0000313" key="7">
    <source>
        <dbReference type="Proteomes" id="UP000054683"/>
    </source>
</evidence>
<dbReference type="InterPro" id="IPR036663">
    <property type="entry name" value="Fumarylacetoacetase_C_sf"/>
</dbReference>
<dbReference type="SUPFAM" id="SSF56529">
    <property type="entry name" value="FAH"/>
    <property type="match status" value="1"/>
</dbReference>
<feature type="domain" description="Fumarylacetoacetase-like C-terminal" evidence="5">
    <location>
        <begin position="78"/>
        <end position="292"/>
    </location>
</feature>
<dbReference type="FunFam" id="3.90.850.10:FF:000002">
    <property type="entry name" value="2-hydroxyhepta-2,4-diene-1,7-dioate isomerase"/>
    <property type="match status" value="1"/>
</dbReference>
<gene>
    <name evidence="6" type="ORF">AWB69_08367</name>
</gene>
<evidence type="ECO:0000259" key="5">
    <source>
        <dbReference type="Pfam" id="PF01557"/>
    </source>
</evidence>
<dbReference type="Gene3D" id="3.90.850.10">
    <property type="entry name" value="Fumarylacetoacetase-like, C-terminal domain"/>
    <property type="match status" value="1"/>
</dbReference>
<dbReference type="RefSeq" id="WP_062092432.1">
    <property type="nucleotide sequence ID" value="NZ_FCOK02000103.1"/>
</dbReference>
<evidence type="ECO:0000256" key="3">
    <source>
        <dbReference type="ARBA" id="ARBA00022723"/>
    </source>
</evidence>
<reference evidence="6 7" key="1">
    <citation type="submission" date="2016-01" db="EMBL/GenBank/DDBJ databases">
        <authorList>
            <person name="Oliw E.H."/>
        </authorList>
    </citation>
    <scope>NUCLEOTIDE SEQUENCE [LARGE SCALE GENOMIC DNA]</scope>
    <source>
        <strain evidence="6">LMG 27134</strain>
    </source>
</reference>
<evidence type="ECO:0000256" key="2">
    <source>
        <dbReference type="ARBA" id="ARBA00010211"/>
    </source>
</evidence>
<sequence length="293" mass="31598">MKLVTFSRHQTSRVGLITGTDELVDLSESGVAANMNDLIDRYDTLKASIEKCVAETPKRLRLADVKLLAPIPNVRRNVFCVGKNYFDHAQEFSSSGFDSSAARGAVPSHPIIFSKPPSSVSGPGDAIDTALDPYDSVDYEAELAVVIGKQGRVSADDDPWSFVFGITLVNDVTSREAQKIHSQWLLGKGPDGYCPMGPAIVTMDDIRNVSELKLECFVNGELRQSAFLKDLIFDIPTLIRTIGRSISLQPGDVIATGTPAGVGLGFSPPKYLKSGDTVSVVMEPVGRLDNVVI</sequence>
<dbReference type="EMBL" id="FCOK02000103">
    <property type="protein sequence ID" value="SAL70551.1"/>
    <property type="molecule type" value="Genomic_DNA"/>
</dbReference>
<comment type="cofactor">
    <cofactor evidence="1">
        <name>Mg(2+)</name>
        <dbReference type="ChEBI" id="CHEBI:18420"/>
    </cofactor>
</comment>
<accession>A0A158JQ44</accession>
<evidence type="ECO:0000256" key="4">
    <source>
        <dbReference type="ARBA" id="ARBA00022801"/>
    </source>
</evidence>
<protein>
    <submittedName>
        <fullName evidence="6">5-oxopent-3-ene-1,2,5-tricarboxylate decarboxylase</fullName>
    </submittedName>
</protein>
<keyword evidence="3" id="KW-0479">Metal-binding</keyword>
<evidence type="ECO:0000256" key="1">
    <source>
        <dbReference type="ARBA" id="ARBA00001946"/>
    </source>
</evidence>
<keyword evidence="4" id="KW-0378">Hydrolase</keyword>
<dbReference type="GO" id="GO:0046872">
    <property type="term" value="F:metal ion binding"/>
    <property type="evidence" value="ECO:0007669"/>
    <property type="project" value="UniProtKB-KW"/>
</dbReference>
<dbReference type="Proteomes" id="UP000054683">
    <property type="component" value="Unassembled WGS sequence"/>
</dbReference>
<dbReference type="GO" id="GO:0019752">
    <property type="term" value="P:carboxylic acid metabolic process"/>
    <property type="evidence" value="ECO:0007669"/>
    <property type="project" value="UniProtKB-ARBA"/>
</dbReference>
<dbReference type="OrthoDB" id="8582489at2"/>
<dbReference type="InterPro" id="IPR051121">
    <property type="entry name" value="FAH"/>
</dbReference>
<evidence type="ECO:0000313" key="6">
    <source>
        <dbReference type="EMBL" id="SAL70551.1"/>
    </source>
</evidence>
<dbReference type="AlphaFoldDB" id="A0A158JQ44"/>